<dbReference type="EMBL" id="QFQI01000018">
    <property type="protein sequence ID" value="PZQ58368.1"/>
    <property type="molecule type" value="Genomic_DNA"/>
</dbReference>
<gene>
    <name evidence="3" type="ORF">DI544_14430</name>
</gene>
<keyword evidence="3" id="KW-0489">Methyltransferase</keyword>
<dbReference type="GO" id="GO:0008168">
    <property type="term" value="F:methyltransferase activity"/>
    <property type="evidence" value="ECO:0007669"/>
    <property type="project" value="UniProtKB-KW"/>
</dbReference>
<dbReference type="Gene3D" id="3.30.1360.120">
    <property type="entry name" value="Probable tRNA modification gtpase trme, domain 1"/>
    <property type="match status" value="1"/>
</dbReference>
<accession>A0A2W5P1A8</accession>
<dbReference type="InterPro" id="IPR028896">
    <property type="entry name" value="GcvT/YgfZ/DmdA"/>
</dbReference>
<evidence type="ECO:0000259" key="2">
    <source>
        <dbReference type="Pfam" id="PF01571"/>
    </source>
</evidence>
<evidence type="ECO:0000313" key="3">
    <source>
        <dbReference type="EMBL" id="PZQ58368.1"/>
    </source>
</evidence>
<dbReference type="GO" id="GO:0032259">
    <property type="term" value="P:methylation"/>
    <property type="evidence" value="ECO:0007669"/>
    <property type="project" value="UniProtKB-KW"/>
</dbReference>
<dbReference type="PIRSF" id="PIRSF006487">
    <property type="entry name" value="GcvT"/>
    <property type="match status" value="1"/>
</dbReference>
<evidence type="ECO:0000256" key="1">
    <source>
        <dbReference type="PIRSR" id="PIRSR006487-1"/>
    </source>
</evidence>
<dbReference type="PANTHER" id="PTHR43757">
    <property type="entry name" value="AMINOMETHYLTRANSFERASE"/>
    <property type="match status" value="1"/>
</dbReference>
<dbReference type="InterPro" id="IPR027266">
    <property type="entry name" value="TrmE/GcvT-like"/>
</dbReference>
<feature type="domain" description="GCVT N-terminal" evidence="2">
    <location>
        <begin position="17"/>
        <end position="234"/>
    </location>
</feature>
<keyword evidence="3" id="KW-0808">Transferase</keyword>
<dbReference type="PANTHER" id="PTHR43757:SF2">
    <property type="entry name" value="AMINOMETHYLTRANSFERASE, MITOCHONDRIAL"/>
    <property type="match status" value="1"/>
</dbReference>
<dbReference type="SUPFAM" id="SSF103025">
    <property type="entry name" value="Folate-binding domain"/>
    <property type="match status" value="1"/>
</dbReference>
<protein>
    <submittedName>
        <fullName evidence="3">Aminomethyltransferase</fullName>
    </submittedName>
</protein>
<evidence type="ECO:0000313" key="4">
    <source>
        <dbReference type="Proteomes" id="UP000249229"/>
    </source>
</evidence>
<organism evidence="3 4">
    <name type="scientific">Sphingomonas taxi</name>
    <dbReference type="NCBI Taxonomy" id="1549858"/>
    <lineage>
        <taxon>Bacteria</taxon>
        <taxon>Pseudomonadati</taxon>
        <taxon>Pseudomonadota</taxon>
        <taxon>Alphaproteobacteria</taxon>
        <taxon>Sphingomonadales</taxon>
        <taxon>Sphingomonadaceae</taxon>
        <taxon>Sphingomonas</taxon>
    </lineage>
</organism>
<reference evidence="3 4" key="1">
    <citation type="submission" date="2017-08" db="EMBL/GenBank/DDBJ databases">
        <title>Infants hospitalized years apart are colonized by the same room-sourced microbial strains.</title>
        <authorList>
            <person name="Brooks B."/>
            <person name="Olm M.R."/>
            <person name="Firek B.A."/>
            <person name="Baker R."/>
            <person name="Thomas B.C."/>
            <person name="Morowitz M.J."/>
            <person name="Banfield J.F."/>
        </authorList>
    </citation>
    <scope>NUCLEOTIDE SEQUENCE [LARGE SCALE GENOMIC DNA]</scope>
    <source>
        <strain evidence="3">S2_005_001_R1_22</strain>
    </source>
</reference>
<sequence length="431" mass="48372">MSTPFTETHGFPYYDEPATYVTVGGRLRQWEHSGWKPESLSWKESCYIHTGLSGPVVCVDGPDADAFIAYLSTNSLKTFPEGTMRHAVMCTDDGLVAAHGILQRYDNGLYRHYAAGPWALYKALTGQWNVRAWMEDMYLTQIAGPKSREALERASGEDLGDIAFLRYRRITIAGKDVEVGRIGMSGNLAYEVRGPIEDGAAVYDAIYQSNREIGIERLGWRTYLVNHVEGGFPQANWTFGMAMIHDPDFRAWVGEGHFALHPQVTGSVDPADTRARLRNPFEVNWGSAVKFDHDFLGRAALERIKADPKQRRTVTLRWNAEDVIDIFASLYREGEEYRTMDLPSSPTWAHGLMEHADRVLLDGALVGVSSGSIYSYYFRENLSMGCIDQDLAVPGTELVVQWGDHGRRLKDVRVTVDRFPYLTEGRNSGAA</sequence>
<name>A0A2W5P1A8_9SPHN</name>
<comment type="caution">
    <text evidence="3">The sequence shown here is derived from an EMBL/GenBank/DDBJ whole genome shotgun (WGS) entry which is preliminary data.</text>
</comment>
<dbReference type="Pfam" id="PF01571">
    <property type="entry name" value="GCV_T"/>
    <property type="match status" value="1"/>
</dbReference>
<proteinExistence type="predicted"/>
<dbReference type="InterPro" id="IPR006222">
    <property type="entry name" value="GCVT_N"/>
</dbReference>
<dbReference type="SUPFAM" id="SSF101790">
    <property type="entry name" value="Aminomethyltransferase beta-barrel domain"/>
    <property type="match status" value="1"/>
</dbReference>
<feature type="binding site" evidence="1">
    <location>
        <position position="191"/>
    </location>
    <ligand>
        <name>substrate</name>
    </ligand>
</feature>
<dbReference type="AlphaFoldDB" id="A0A2W5P1A8"/>
<dbReference type="Proteomes" id="UP000249229">
    <property type="component" value="Unassembled WGS sequence"/>
</dbReference>
<dbReference type="InterPro" id="IPR029043">
    <property type="entry name" value="GcvT/YgfZ_C"/>
</dbReference>